<name>A0A554X452_9BURK</name>
<feature type="region of interest" description="Disordered" evidence="2">
    <location>
        <begin position="1"/>
        <end position="22"/>
    </location>
</feature>
<dbReference type="NCBIfam" id="TIGR02385">
    <property type="entry name" value="RelE_StbE"/>
    <property type="match status" value="1"/>
</dbReference>
<organism evidence="3 4">
    <name type="scientific">Tepidimonas taiwanensis</name>
    <dbReference type="NCBI Taxonomy" id="307486"/>
    <lineage>
        <taxon>Bacteria</taxon>
        <taxon>Pseudomonadati</taxon>
        <taxon>Pseudomonadota</taxon>
        <taxon>Betaproteobacteria</taxon>
        <taxon>Burkholderiales</taxon>
        <taxon>Tepidimonas</taxon>
    </lineage>
</organism>
<dbReference type="GO" id="GO:0006402">
    <property type="term" value="P:mRNA catabolic process"/>
    <property type="evidence" value="ECO:0007669"/>
    <property type="project" value="TreeGrafter"/>
</dbReference>
<keyword evidence="1" id="KW-1277">Toxin-antitoxin system</keyword>
<dbReference type="Gene3D" id="3.30.2310.20">
    <property type="entry name" value="RelE-like"/>
    <property type="match status" value="1"/>
</dbReference>
<dbReference type="AlphaFoldDB" id="A0A554X452"/>
<dbReference type="Proteomes" id="UP000317763">
    <property type="component" value="Unassembled WGS sequence"/>
</dbReference>
<dbReference type="InterPro" id="IPR007712">
    <property type="entry name" value="RelE/ParE_toxin"/>
</dbReference>
<dbReference type="PANTHER" id="PTHR40588:SF1">
    <property type="entry name" value="MRNA INTERFERASE TOXIN YAFQ"/>
    <property type="match status" value="1"/>
</dbReference>
<reference evidence="3 4" key="1">
    <citation type="submission" date="2019-07" db="EMBL/GenBank/DDBJ databases">
        <title>Tepidimonas taiwanensis I1-1 draft genome.</title>
        <authorList>
            <person name="Da Costa M.S."/>
            <person name="Froufe H.J.C."/>
            <person name="Egas C."/>
            <person name="Albuquerque L."/>
        </authorList>
    </citation>
    <scope>NUCLEOTIDE SEQUENCE [LARGE SCALE GENOMIC DNA]</scope>
    <source>
        <strain evidence="3 4">I1-1</strain>
    </source>
</reference>
<evidence type="ECO:0000256" key="2">
    <source>
        <dbReference type="SAM" id="MobiDB-lite"/>
    </source>
</evidence>
<dbReference type="RefSeq" id="WP_052231671.1">
    <property type="nucleotide sequence ID" value="NZ_CP083911.1"/>
</dbReference>
<keyword evidence="3" id="KW-0378">Hydrolase</keyword>
<dbReference type="STRING" id="307486.GCA_000807215_02604"/>
<dbReference type="EC" id="3.1.-.-" evidence="3"/>
<dbReference type="InterPro" id="IPR004386">
    <property type="entry name" value="Toxin_YafQ-like"/>
</dbReference>
<keyword evidence="4" id="KW-1185">Reference proteome</keyword>
<dbReference type="PANTHER" id="PTHR40588">
    <property type="entry name" value="MRNA INTERFERASE TOXIN YAFQ"/>
    <property type="match status" value="1"/>
</dbReference>
<protein>
    <submittedName>
        <fullName evidence="3">mRNA interferase YafQ</fullName>
        <ecNumber evidence="3">3.1.-.-</ecNumber>
    </submittedName>
</protein>
<dbReference type="SUPFAM" id="SSF143011">
    <property type="entry name" value="RelE-like"/>
    <property type="match status" value="1"/>
</dbReference>
<proteinExistence type="predicted"/>
<dbReference type="GO" id="GO:0016787">
    <property type="term" value="F:hydrolase activity"/>
    <property type="evidence" value="ECO:0007669"/>
    <property type="project" value="UniProtKB-KW"/>
</dbReference>
<evidence type="ECO:0000313" key="3">
    <source>
        <dbReference type="EMBL" id="TSE30585.1"/>
    </source>
</evidence>
<dbReference type="OrthoDB" id="7030467at2"/>
<dbReference type="EMBL" id="VJOM01000021">
    <property type="protein sequence ID" value="TSE30585.1"/>
    <property type="molecule type" value="Genomic_DNA"/>
</dbReference>
<dbReference type="Pfam" id="PF15738">
    <property type="entry name" value="YafQ_toxin"/>
    <property type="match status" value="1"/>
</dbReference>
<evidence type="ECO:0000256" key="1">
    <source>
        <dbReference type="ARBA" id="ARBA00022649"/>
    </source>
</evidence>
<accession>A0A554X452</accession>
<dbReference type="GO" id="GO:0006415">
    <property type="term" value="P:translational termination"/>
    <property type="evidence" value="ECO:0007669"/>
    <property type="project" value="TreeGrafter"/>
</dbReference>
<dbReference type="GO" id="GO:0004521">
    <property type="term" value="F:RNA endonuclease activity"/>
    <property type="evidence" value="ECO:0007669"/>
    <property type="project" value="TreeGrafter"/>
</dbReference>
<sequence length="116" mass="13374">MTSKKKVVVSPKRNTPADSKRTIPPRACDYTKAFLKDWERLARSGRYDLRRLKEVMLLLVARDAPLGPEWLDHPLKGEWSDHRECHVGGDFLLIYRLEGDAVIFVRAGTHADLFEE</sequence>
<gene>
    <name evidence="3" type="primary">yafQ</name>
    <name evidence="3" type="ORF">Ttaiw_01842</name>
</gene>
<comment type="caution">
    <text evidence="3">The sequence shown here is derived from an EMBL/GenBank/DDBJ whole genome shotgun (WGS) entry which is preliminary data.</text>
</comment>
<dbReference type="InterPro" id="IPR035093">
    <property type="entry name" value="RelE/ParE_toxin_dom_sf"/>
</dbReference>
<evidence type="ECO:0000313" key="4">
    <source>
        <dbReference type="Proteomes" id="UP000317763"/>
    </source>
</evidence>